<protein>
    <submittedName>
        <fullName evidence="1">Uncharacterized protein</fullName>
    </submittedName>
</protein>
<proteinExistence type="predicted"/>
<dbReference type="AlphaFoldDB" id="A0A645C5C2"/>
<sequence length="101" mass="11596">MTDMQKVRLNINDKNAEIVTDDEIQSFLTDEDNNINGATAKALEIMALQQNEKGLVKSYTRDQISMSKTTLLELAQYYRKRQAEEQPKVAFFVVPQDIEVI</sequence>
<organism evidence="1">
    <name type="scientific">bioreactor metagenome</name>
    <dbReference type="NCBI Taxonomy" id="1076179"/>
    <lineage>
        <taxon>unclassified sequences</taxon>
        <taxon>metagenomes</taxon>
        <taxon>ecological metagenomes</taxon>
    </lineage>
</organism>
<name>A0A645C5C2_9ZZZZ</name>
<comment type="caution">
    <text evidence="1">The sequence shown here is derived from an EMBL/GenBank/DDBJ whole genome shotgun (WGS) entry which is preliminary data.</text>
</comment>
<evidence type="ECO:0000313" key="1">
    <source>
        <dbReference type="EMBL" id="MPM72829.1"/>
    </source>
</evidence>
<dbReference type="EMBL" id="VSSQ01024988">
    <property type="protein sequence ID" value="MPM72829.1"/>
    <property type="molecule type" value="Genomic_DNA"/>
</dbReference>
<reference evidence="1" key="1">
    <citation type="submission" date="2019-08" db="EMBL/GenBank/DDBJ databases">
        <authorList>
            <person name="Kucharzyk K."/>
            <person name="Murdoch R.W."/>
            <person name="Higgins S."/>
            <person name="Loffler F."/>
        </authorList>
    </citation>
    <scope>NUCLEOTIDE SEQUENCE</scope>
</reference>
<accession>A0A645C5C2</accession>
<gene>
    <name evidence="1" type="ORF">SDC9_119805</name>
</gene>